<protein>
    <submittedName>
        <fullName evidence="2">Uncharacterized protein</fullName>
    </submittedName>
</protein>
<feature type="non-terminal residue" evidence="2">
    <location>
        <position position="112"/>
    </location>
</feature>
<keyword evidence="3" id="KW-1185">Reference proteome</keyword>
<name>A0A699YDE6_HAELA</name>
<evidence type="ECO:0000256" key="1">
    <source>
        <dbReference type="SAM" id="MobiDB-lite"/>
    </source>
</evidence>
<dbReference type="AlphaFoldDB" id="A0A699YDE6"/>
<evidence type="ECO:0000313" key="2">
    <source>
        <dbReference type="EMBL" id="GFH08053.1"/>
    </source>
</evidence>
<feature type="region of interest" description="Disordered" evidence="1">
    <location>
        <begin position="36"/>
        <end position="64"/>
    </location>
</feature>
<sequence length="112" mass="12463">MDQFVLRGISVADAADNMHRELLMHDEQRFQISLDRLPGKPRKLSNFGPPPRLNLAASPSTPPALARTGKAYENCRPRRGACFGQGSRMGGCSKADDEICRNCQQRQEDHVV</sequence>
<feature type="compositionally biased region" description="Low complexity" evidence="1">
    <location>
        <begin position="55"/>
        <end position="64"/>
    </location>
</feature>
<organism evidence="2 3">
    <name type="scientific">Haematococcus lacustris</name>
    <name type="common">Green alga</name>
    <name type="synonym">Haematococcus pluvialis</name>
    <dbReference type="NCBI Taxonomy" id="44745"/>
    <lineage>
        <taxon>Eukaryota</taxon>
        <taxon>Viridiplantae</taxon>
        <taxon>Chlorophyta</taxon>
        <taxon>core chlorophytes</taxon>
        <taxon>Chlorophyceae</taxon>
        <taxon>CS clade</taxon>
        <taxon>Chlamydomonadales</taxon>
        <taxon>Haematococcaceae</taxon>
        <taxon>Haematococcus</taxon>
    </lineage>
</organism>
<accession>A0A699YDE6</accession>
<gene>
    <name evidence="2" type="ORF">HaLaN_02953</name>
</gene>
<reference evidence="2 3" key="1">
    <citation type="submission" date="2020-02" db="EMBL/GenBank/DDBJ databases">
        <title>Draft genome sequence of Haematococcus lacustris strain NIES-144.</title>
        <authorList>
            <person name="Morimoto D."/>
            <person name="Nakagawa S."/>
            <person name="Yoshida T."/>
            <person name="Sawayama S."/>
        </authorList>
    </citation>
    <scope>NUCLEOTIDE SEQUENCE [LARGE SCALE GENOMIC DNA]</scope>
    <source>
        <strain evidence="2 3">NIES-144</strain>
    </source>
</reference>
<comment type="caution">
    <text evidence="2">The sequence shown here is derived from an EMBL/GenBank/DDBJ whole genome shotgun (WGS) entry which is preliminary data.</text>
</comment>
<dbReference type="EMBL" id="BLLF01000133">
    <property type="protein sequence ID" value="GFH08053.1"/>
    <property type="molecule type" value="Genomic_DNA"/>
</dbReference>
<proteinExistence type="predicted"/>
<dbReference type="Proteomes" id="UP000485058">
    <property type="component" value="Unassembled WGS sequence"/>
</dbReference>
<evidence type="ECO:0000313" key="3">
    <source>
        <dbReference type="Proteomes" id="UP000485058"/>
    </source>
</evidence>